<accession>A0A9P4W838</accession>
<keyword evidence="3" id="KW-1185">Reference proteome</keyword>
<gene>
    <name evidence="2" type="ORF">E8E13_006162</name>
</gene>
<feature type="compositionally biased region" description="Low complexity" evidence="1">
    <location>
        <begin position="1"/>
        <end position="18"/>
    </location>
</feature>
<reference evidence="2" key="1">
    <citation type="submission" date="2019-04" db="EMBL/GenBank/DDBJ databases">
        <title>Sequencing of skin fungus with MAO and IRED activity.</title>
        <authorList>
            <person name="Marsaioli A.J."/>
            <person name="Bonatto J.M.C."/>
            <person name="Reis Junior O."/>
        </authorList>
    </citation>
    <scope>NUCLEOTIDE SEQUENCE</scope>
    <source>
        <strain evidence="2">30M1</strain>
    </source>
</reference>
<dbReference type="EMBL" id="SWKU01000024">
    <property type="protein sequence ID" value="KAF2997184.1"/>
    <property type="molecule type" value="Genomic_DNA"/>
</dbReference>
<feature type="region of interest" description="Disordered" evidence="1">
    <location>
        <begin position="1"/>
        <end position="46"/>
    </location>
</feature>
<comment type="caution">
    <text evidence="2">The sequence shown here is derived from an EMBL/GenBank/DDBJ whole genome shotgun (WGS) entry which is preliminary data.</text>
</comment>
<dbReference type="Proteomes" id="UP000801428">
    <property type="component" value="Unassembled WGS sequence"/>
</dbReference>
<proteinExistence type="predicted"/>
<name>A0A9P4W838_CURKU</name>
<sequence>MAAANAAAGYPPQGGAPPSGAPQGGQGGYPGQQQYQAYPGQQGAAPPGQVSYSFYSLLAGSASSSFFITRHVARGLRNLLNILNLLLDFLDRSYCLKSNCLSSVPI</sequence>
<evidence type="ECO:0000313" key="3">
    <source>
        <dbReference type="Proteomes" id="UP000801428"/>
    </source>
</evidence>
<organism evidence="2 3">
    <name type="scientific">Curvularia kusanoi</name>
    <name type="common">Cochliobolus kusanoi</name>
    <dbReference type="NCBI Taxonomy" id="90978"/>
    <lineage>
        <taxon>Eukaryota</taxon>
        <taxon>Fungi</taxon>
        <taxon>Dikarya</taxon>
        <taxon>Ascomycota</taxon>
        <taxon>Pezizomycotina</taxon>
        <taxon>Dothideomycetes</taxon>
        <taxon>Pleosporomycetidae</taxon>
        <taxon>Pleosporales</taxon>
        <taxon>Pleosporineae</taxon>
        <taxon>Pleosporaceae</taxon>
        <taxon>Curvularia</taxon>
    </lineage>
</organism>
<evidence type="ECO:0000313" key="2">
    <source>
        <dbReference type="EMBL" id="KAF2997184.1"/>
    </source>
</evidence>
<feature type="compositionally biased region" description="Low complexity" evidence="1">
    <location>
        <begin position="31"/>
        <end position="46"/>
    </location>
</feature>
<dbReference type="AlphaFoldDB" id="A0A9P4W838"/>
<evidence type="ECO:0000256" key="1">
    <source>
        <dbReference type="SAM" id="MobiDB-lite"/>
    </source>
</evidence>
<protein>
    <submittedName>
        <fullName evidence="2">Uncharacterized protein</fullName>
    </submittedName>
</protein>